<accession>A0A1M7A7B9</accession>
<keyword evidence="1" id="KW-0805">Transcription regulation</keyword>
<dbReference type="CDD" id="cd00090">
    <property type="entry name" value="HTH_ARSR"/>
    <property type="match status" value="1"/>
</dbReference>
<dbReference type="NCBIfam" id="NF033788">
    <property type="entry name" value="HTH_metalloreg"/>
    <property type="match status" value="1"/>
</dbReference>
<dbReference type="Gene3D" id="1.10.10.10">
    <property type="entry name" value="Winged helix-like DNA-binding domain superfamily/Winged helix DNA-binding domain"/>
    <property type="match status" value="1"/>
</dbReference>
<evidence type="ECO:0000313" key="5">
    <source>
        <dbReference type="EMBL" id="SHL38592.1"/>
    </source>
</evidence>
<dbReference type="EMBL" id="FRAC01000031">
    <property type="protein sequence ID" value="SHL38592.1"/>
    <property type="molecule type" value="Genomic_DNA"/>
</dbReference>
<dbReference type="PANTHER" id="PTHR33154:SF18">
    <property type="entry name" value="ARSENICAL RESISTANCE OPERON REPRESSOR"/>
    <property type="match status" value="1"/>
</dbReference>
<protein>
    <submittedName>
        <fullName evidence="5">ArsR family transcriptional regulator</fullName>
    </submittedName>
</protein>
<gene>
    <name evidence="5" type="ORF">SAMN02745136_04777</name>
</gene>
<feature type="domain" description="HTH arsR-type" evidence="4">
    <location>
        <begin position="3"/>
        <end position="94"/>
    </location>
</feature>
<dbReference type="Proteomes" id="UP000184386">
    <property type="component" value="Unassembled WGS sequence"/>
</dbReference>
<dbReference type="InterPro" id="IPR036388">
    <property type="entry name" value="WH-like_DNA-bd_sf"/>
</dbReference>
<dbReference type="SUPFAM" id="SSF46785">
    <property type="entry name" value="Winged helix' DNA-binding domain"/>
    <property type="match status" value="1"/>
</dbReference>
<dbReference type="RefSeq" id="WP_073279609.1">
    <property type="nucleotide sequence ID" value="NZ_FRAC01000031.1"/>
</dbReference>
<dbReference type="AlphaFoldDB" id="A0A1M7A7B9"/>
<evidence type="ECO:0000259" key="4">
    <source>
        <dbReference type="PROSITE" id="PS50987"/>
    </source>
</evidence>
<dbReference type="InterPro" id="IPR036390">
    <property type="entry name" value="WH_DNA-bd_sf"/>
</dbReference>
<dbReference type="PANTHER" id="PTHR33154">
    <property type="entry name" value="TRANSCRIPTIONAL REGULATOR, ARSR FAMILY"/>
    <property type="match status" value="1"/>
</dbReference>
<sequence>MDNNINRYAEAAEMLKVLAHPVRLCIVNGLLEKGECNVSYMQSCLKTPQSTVSQHLQKLKAAGIIEGRREGLEIFYRISNEKVAELIRILIQAS</sequence>
<dbReference type="PROSITE" id="PS50987">
    <property type="entry name" value="HTH_ARSR_2"/>
    <property type="match status" value="1"/>
</dbReference>
<dbReference type="GO" id="GO:0003677">
    <property type="term" value="F:DNA binding"/>
    <property type="evidence" value="ECO:0007669"/>
    <property type="project" value="UniProtKB-KW"/>
</dbReference>
<reference evidence="5 6" key="1">
    <citation type="submission" date="2016-11" db="EMBL/GenBank/DDBJ databases">
        <authorList>
            <person name="Jaros S."/>
            <person name="Januszkiewicz K."/>
            <person name="Wedrychowicz H."/>
        </authorList>
    </citation>
    <scope>NUCLEOTIDE SEQUENCE [LARGE SCALE GENOMIC DNA]</scope>
    <source>
        <strain evidence="5 6">DSM 15929</strain>
    </source>
</reference>
<dbReference type="SMART" id="SM00418">
    <property type="entry name" value="HTH_ARSR"/>
    <property type="match status" value="1"/>
</dbReference>
<keyword evidence="6" id="KW-1185">Reference proteome</keyword>
<dbReference type="InterPro" id="IPR001845">
    <property type="entry name" value="HTH_ArsR_DNA-bd_dom"/>
</dbReference>
<keyword evidence="3" id="KW-0804">Transcription</keyword>
<proteinExistence type="predicted"/>
<dbReference type="GO" id="GO:0003700">
    <property type="term" value="F:DNA-binding transcription factor activity"/>
    <property type="evidence" value="ECO:0007669"/>
    <property type="project" value="InterPro"/>
</dbReference>
<keyword evidence="2" id="KW-0238">DNA-binding</keyword>
<evidence type="ECO:0000256" key="3">
    <source>
        <dbReference type="ARBA" id="ARBA00023163"/>
    </source>
</evidence>
<evidence type="ECO:0000256" key="2">
    <source>
        <dbReference type="ARBA" id="ARBA00023125"/>
    </source>
</evidence>
<organism evidence="5 6">
    <name type="scientific">Anaerocolumna jejuensis DSM 15929</name>
    <dbReference type="NCBI Taxonomy" id="1121322"/>
    <lineage>
        <taxon>Bacteria</taxon>
        <taxon>Bacillati</taxon>
        <taxon>Bacillota</taxon>
        <taxon>Clostridia</taxon>
        <taxon>Lachnospirales</taxon>
        <taxon>Lachnospiraceae</taxon>
        <taxon>Anaerocolumna</taxon>
    </lineage>
</organism>
<dbReference type="InterPro" id="IPR051081">
    <property type="entry name" value="HTH_MetalResp_TranReg"/>
</dbReference>
<name>A0A1M7A7B9_9FIRM</name>
<dbReference type="InterPro" id="IPR011991">
    <property type="entry name" value="ArsR-like_HTH"/>
</dbReference>
<evidence type="ECO:0000313" key="6">
    <source>
        <dbReference type="Proteomes" id="UP000184386"/>
    </source>
</evidence>
<dbReference type="Pfam" id="PF12840">
    <property type="entry name" value="HTH_20"/>
    <property type="match status" value="1"/>
</dbReference>
<evidence type="ECO:0000256" key="1">
    <source>
        <dbReference type="ARBA" id="ARBA00023015"/>
    </source>
</evidence>
<dbReference type="PRINTS" id="PR00778">
    <property type="entry name" value="HTHARSR"/>
</dbReference>
<dbReference type="STRING" id="1121322.SAMN02745136_04777"/>
<dbReference type="OrthoDB" id="9802016at2"/>